<reference evidence="2" key="1">
    <citation type="submission" date="2025-08" db="UniProtKB">
        <authorList>
            <consortium name="Ensembl"/>
        </authorList>
    </citation>
    <scope>IDENTIFICATION</scope>
</reference>
<dbReference type="GeneTree" id="ENSGT00940000157203"/>
<evidence type="ECO:0000256" key="1">
    <source>
        <dbReference type="SAM" id="MobiDB-lite"/>
    </source>
</evidence>
<name>A0A8D2HG19_UROPR</name>
<gene>
    <name evidence="2" type="primary">Rnf115</name>
</gene>
<keyword evidence="3" id="KW-1185">Reference proteome</keyword>
<evidence type="ECO:0008006" key="4">
    <source>
        <dbReference type="Google" id="ProtNLM"/>
    </source>
</evidence>
<proteinExistence type="predicted"/>
<dbReference type="Proteomes" id="UP000694417">
    <property type="component" value="Unplaced"/>
</dbReference>
<evidence type="ECO:0000313" key="2">
    <source>
        <dbReference type="Ensembl" id="ENSUPAP00010012094.1"/>
    </source>
</evidence>
<organism evidence="2 3">
    <name type="scientific">Urocitellus parryii</name>
    <name type="common">Arctic ground squirrel</name>
    <name type="synonym">Spermophilus parryii</name>
    <dbReference type="NCBI Taxonomy" id="9999"/>
    <lineage>
        <taxon>Eukaryota</taxon>
        <taxon>Metazoa</taxon>
        <taxon>Chordata</taxon>
        <taxon>Craniata</taxon>
        <taxon>Vertebrata</taxon>
        <taxon>Euteleostomi</taxon>
        <taxon>Mammalia</taxon>
        <taxon>Eutheria</taxon>
        <taxon>Euarchontoglires</taxon>
        <taxon>Glires</taxon>
        <taxon>Rodentia</taxon>
        <taxon>Sciuromorpha</taxon>
        <taxon>Sciuridae</taxon>
        <taxon>Xerinae</taxon>
        <taxon>Marmotini</taxon>
        <taxon>Urocitellus</taxon>
    </lineage>
</organism>
<dbReference type="AlphaFoldDB" id="A0A8D2HG19"/>
<feature type="region of interest" description="Disordered" evidence="1">
    <location>
        <begin position="89"/>
        <end position="120"/>
    </location>
</feature>
<accession>A0A8D2HG19</accession>
<dbReference type="Ensembl" id="ENSUPAT00010013873.1">
    <property type="protein sequence ID" value="ENSUPAP00010012094.1"/>
    <property type="gene ID" value="ENSUPAG00010009804.1"/>
</dbReference>
<feature type="region of interest" description="Disordered" evidence="1">
    <location>
        <begin position="138"/>
        <end position="190"/>
    </location>
</feature>
<reference evidence="2" key="2">
    <citation type="submission" date="2025-09" db="UniProtKB">
        <authorList>
            <consortium name="Ensembl"/>
        </authorList>
    </citation>
    <scope>IDENTIFICATION</scope>
</reference>
<sequence>MLQRVPTVQRVNWQFLLRSFKGIELNRNGAKQRFSTGVSTGSCRSWRSRIHFLARPLHRTDSEGCLGDDSGSRLRPHSAAAILQLRGTRVSPGLRGPSPPVPASEQLRALGPRSTPAHGAPLASHRFRFWIRSLGGESEPPRLDPLTPGSVLVHQRQTPGRRLRTWAPGARRWSPRPGSPGDLPGSRGSPPRVPLYPECRWFPGTLFLSSRWQAGGLVELPAGGLRQADSPSHASLVPGGGPPGPLRAAALRVRPTHVTHADSGATGRAEAAASAACEVAAWRGTGRLPSPSDSRGGRKMAEASAAGADAGAAVAAHRFFCHFCKGEVSPKLPEYICPRCESGFIEEVTDDSSFLGGGSSRIDSSTSTRFAENNATDLCRIPCKFCNSRIPTPFFLERDAALQPWGLCLGSDRA</sequence>
<protein>
    <recommendedName>
        <fullName evidence="4">RING-type E3 ubiquitin transferase</fullName>
    </recommendedName>
</protein>
<evidence type="ECO:0000313" key="3">
    <source>
        <dbReference type="Proteomes" id="UP000694417"/>
    </source>
</evidence>